<reference evidence="1" key="1">
    <citation type="submission" date="2020-08" db="EMBL/GenBank/DDBJ databases">
        <authorList>
            <person name="Hu Y."/>
            <person name="Nguyen S.V."/>
            <person name="Li F."/>
            <person name="Fanning S."/>
        </authorList>
    </citation>
    <scope>NUCLEOTIDE SEQUENCE</scope>
    <source>
        <strain evidence="1">SYSU D8009</strain>
    </source>
</reference>
<organism evidence="1 2">
    <name type="scientific">Siccirubricoccus deserti</name>
    <dbReference type="NCBI Taxonomy" id="2013562"/>
    <lineage>
        <taxon>Bacteria</taxon>
        <taxon>Pseudomonadati</taxon>
        <taxon>Pseudomonadota</taxon>
        <taxon>Alphaproteobacteria</taxon>
        <taxon>Acetobacterales</taxon>
        <taxon>Roseomonadaceae</taxon>
        <taxon>Siccirubricoccus</taxon>
    </lineage>
</organism>
<name>A0A9X0UJG5_9PROT</name>
<protein>
    <submittedName>
        <fullName evidence="1">Uncharacterized protein</fullName>
    </submittedName>
</protein>
<proteinExistence type="predicted"/>
<dbReference type="AlphaFoldDB" id="A0A9X0UJG5"/>
<evidence type="ECO:0000313" key="2">
    <source>
        <dbReference type="Proteomes" id="UP000600101"/>
    </source>
</evidence>
<accession>A0A9X0UJG5</accession>
<keyword evidence="2" id="KW-1185">Reference proteome</keyword>
<evidence type="ECO:0000313" key="1">
    <source>
        <dbReference type="EMBL" id="MBC4018085.1"/>
    </source>
</evidence>
<sequence length="61" mass="6899">MGEAKLFVEPARKAGTDETGEASAFRYNQRIKLGVNDYQRALIALRSIEGKRLTYRRPDVA</sequence>
<dbReference type="EMBL" id="JACOMF010000042">
    <property type="protein sequence ID" value="MBC4018085.1"/>
    <property type="molecule type" value="Genomic_DNA"/>
</dbReference>
<comment type="caution">
    <text evidence="1">The sequence shown here is derived from an EMBL/GenBank/DDBJ whole genome shotgun (WGS) entry which is preliminary data.</text>
</comment>
<gene>
    <name evidence="1" type="ORF">H7965_22570</name>
</gene>
<dbReference type="Proteomes" id="UP000600101">
    <property type="component" value="Unassembled WGS sequence"/>
</dbReference>